<dbReference type="InterPro" id="IPR024395">
    <property type="entry name" value="CLASP_N_dom"/>
</dbReference>
<protein>
    <submittedName>
        <fullName evidence="8">CLASP amino-terminal protein</fullName>
    </submittedName>
</protein>
<comment type="subcellular location">
    <subcellularLocation>
        <location evidence="1">Cytoplasm</location>
        <location evidence="1">Cytoskeleton</location>
        <location evidence="1">Spindle</location>
    </subcellularLocation>
</comment>
<feature type="compositionally biased region" description="Low complexity" evidence="6">
    <location>
        <begin position="536"/>
        <end position="561"/>
    </location>
</feature>
<dbReference type="Proteomes" id="UP000383932">
    <property type="component" value="Unassembled WGS sequence"/>
</dbReference>
<reference evidence="8 9" key="1">
    <citation type="journal article" date="2019" name="Fungal Biol. Biotechnol.">
        <title>Draft genome sequence of fastidious pathogen Ceratobasidium theobromae, which causes vascular-streak dieback in Theobroma cacao.</title>
        <authorList>
            <person name="Ali S.S."/>
            <person name="Asman A."/>
            <person name="Shao J."/>
            <person name="Firmansyah A.P."/>
            <person name="Susilo A.W."/>
            <person name="Rosmana A."/>
            <person name="McMahon P."/>
            <person name="Junaid M."/>
            <person name="Guest D."/>
            <person name="Kheng T.Y."/>
            <person name="Meinhardt L.W."/>
            <person name="Bailey B.A."/>
        </authorList>
    </citation>
    <scope>NUCLEOTIDE SEQUENCE [LARGE SCALE GENOMIC DNA]</scope>
    <source>
        <strain evidence="8 9">CT2</strain>
    </source>
</reference>
<dbReference type="GO" id="GO:0051301">
    <property type="term" value="P:cell division"/>
    <property type="evidence" value="ECO:0007669"/>
    <property type="project" value="UniProtKB-KW"/>
</dbReference>
<dbReference type="Pfam" id="PF12348">
    <property type="entry name" value="CLASP_N"/>
    <property type="match status" value="1"/>
</dbReference>
<dbReference type="AlphaFoldDB" id="A0A5N5QWR6"/>
<evidence type="ECO:0000256" key="3">
    <source>
        <dbReference type="ARBA" id="ARBA00022618"/>
    </source>
</evidence>
<feature type="region of interest" description="Disordered" evidence="6">
    <location>
        <begin position="533"/>
        <end position="719"/>
    </location>
</feature>
<dbReference type="InterPro" id="IPR016024">
    <property type="entry name" value="ARM-type_fold"/>
</dbReference>
<sequence>MAPSVPDKIPCHTGKDLRYALDPLRPLIEQPETEENWEKISRAIQTIAALTRGGAADIESDYVKEIRSFSGLILNSMNSERTRLANIAVDLFTVLAPPLGSKFESLIGVFVPNLIRLLGRTNKVFIARATAGLHAIITHCPHPRLLVELRVMVTDKSAALRVLVGGAVLRCMTEWDWSVPSLASKAGDVETVIRAFGTDSNVDARKIARQIFDCYKQTFPDRVESFLEPLTPVIKRYLDIKPKGSRDESGPTARKLAPVPAPRFKAATTAPAPTQPAQQVLECPEEEQPPPKMTRVGLSRSGPTRAPIDPRAQAPPVPVHSRVVSGPARVAAHPARDHALETVVASGPMRAAVPSGHAGHPVMRTVSSSGPSRMRVDPPALPPATSVTVDSQPSSHAQPAAEPTRRFRPVRAPMDPSQMPQRVAVLPPVLKPTVEPRKVDGPSRVQVGTGARSVSGPVTVAPTRVISTSVKTEHELKASTTTPALALLTGESESQLPSSSEPAPVSAPVPLSVSTQISPPELKAVTVPIPSPTSVPIPASAPVSRPASVAASYSRPPSVASNVITKAQPDIPMTPTEPPAAPTAPPKPTLTSSKSAPITTKVSALIKRGNPYAPPPFVPKRVPSSGVGASTASQMARQREAIAAREKREAEEAAKKVKREAVQKRDTKANDAKKAGAPAASSRPRPPSSQSGSTRSVPTAPRKQAASIRTKQGVPPKVDVKELEPEMVAAVCAPLPGSPTPPEVNEAPVSPTEKNTANTETMNVEAIVPDEVAEDVDMELAIQEPATIEVTPVEAEAEDDLPISTERMAPTHASESDPMVIEVHDSSSEADMNEEVDDVTDQVGAPPPDEQNVQTPQRQVGVSLIDQTPALPGITPPAAPSTGFAFHPHLAHFMALPPQPIQEPDAFLVDLSSPPPKERPVESESLSRQILADRGNTHTYLSQFTQDLMTLSGL</sequence>
<evidence type="ECO:0000256" key="1">
    <source>
        <dbReference type="ARBA" id="ARBA00004186"/>
    </source>
</evidence>
<evidence type="ECO:0000313" key="8">
    <source>
        <dbReference type="EMBL" id="KAB5596059.1"/>
    </source>
</evidence>
<proteinExistence type="inferred from homology"/>
<feature type="region of interest" description="Disordered" evidence="6">
    <location>
        <begin position="490"/>
        <end position="512"/>
    </location>
</feature>
<dbReference type="GO" id="GO:0005874">
    <property type="term" value="C:microtubule"/>
    <property type="evidence" value="ECO:0007669"/>
    <property type="project" value="UniProtKB-KW"/>
</dbReference>
<comment type="caution">
    <text evidence="8">The sequence shown here is derived from an EMBL/GenBank/DDBJ whole genome shotgun (WGS) entry which is preliminary data.</text>
</comment>
<feature type="region of interest" description="Disordered" evidence="6">
    <location>
        <begin position="732"/>
        <end position="766"/>
    </location>
</feature>
<feature type="region of interest" description="Disordered" evidence="6">
    <location>
        <begin position="352"/>
        <end position="405"/>
    </location>
</feature>
<name>A0A5N5QWR6_9AGAM</name>
<evidence type="ECO:0000256" key="4">
    <source>
        <dbReference type="ARBA" id="ARBA00022701"/>
    </source>
</evidence>
<feature type="domain" description="CLASP N-terminal" evidence="7">
    <location>
        <begin position="21"/>
        <end position="238"/>
    </location>
</feature>
<dbReference type="GO" id="GO:0005819">
    <property type="term" value="C:spindle"/>
    <property type="evidence" value="ECO:0007669"/>
    <property type="project" value="UniProtKB-SubCell"/>
</dbReference>
<keyword evidence="3" id="KW-0132">Cell division</keyword>
<evidence type="ECO:0000256" key="6">
    <source>
        <dbReference type="SAM" id="MobiDB-lite"/>
    </source>
</evidence>
<feature type="region of interest" description="Disordered" evidence="6">
    <location>
        <begin position="281"/>
        <end position="300"/>
    </location>
</feature>
<keyword evidence="5" id="KW-0131">Cell cycle</keyword>
<keyword evidence="5" id="KW-0498">Mitosis</keyword>
<comment type="similarity">
    <text evidence="2">Belongs to the CLASP family.</text>
</comment>
<dbReference type="OrthoDB" id="46159at2759"/>
<feature type="compositionally biased region" description="Polar residues" evidence="6">
    <location>
        <begin position="752"/>
        <end position="762"/>
    </location>
</feature>
<dbReference type="EMBL" id="SSOP01000004">
    <property type="protein sequence ID" value="KAB5596059.1"/>
    <property type="molecule type" value="Genomic_DNA"/>
</dbReference>
<feature type="compositionally biased region" description="Pro residues" evidence="6">
    <location>
        <begin position="575"/>
        <end position="588"/>
    </location>
</feature>
<organism evidence="8 9">
    <name type="scientific">Ceratobasidium theobromae</name>
    <dbReference type="NCBI Taxonomy" id="1582974"/>
    <lineage>
        <taxon>Eukaryota</taxon>
        <taxon>Fungi</taxon>
        <taxon>Dikarya</taxon>
        <taxon>Basidiomycota</taxon>
        <taxon>Agaricomycotina</taxon>
        <taxon>Agaricomycetes</taxon>
        <taxon>Cantharellales</taxon>
        <taxon>Ceratobasidiaceae</taxon>
        <taxon>Ceratobasidium</taxon>
    </lineage>
</organism>
<gene>
    <name evidence="8" type="ORF">CTheo_576</name>
</gene>
<feature type="compositionally biased region" description="Polar residues" evidence="6">
    <location>
        <begin position="385"/>
        <end position="397"/>
    </location>
</feature>
<evidence type="ECO:0000313" key="9">
    <source>
        <dbReference type="Proteomes" id="UP000383932"/>
    </source>
</evidence>
<feature type="region of interest" description="Disordered" evidence="6">
    <location>
        <begin position="434"/>
        <end position="456"/>
    </location>
</feature>
<evidence type="ECO:0000256" key="2">
    <source>
        <dbReference type="ARBA" id="ARBA00009549"/>
    </source>
</evidence>
<keyword evidence="9" id="KW-1185">Reference proteome</keyword>
<feature type="compositionally biased region" description="Low complexity" evidence="6">
    <location>
        <begin position="675"/>
        <end position="696"/>
    </location>
</feature>
<evidence type="ECO:0000259" key="7">
    <source>
        <dbReference type="Pfam" id="PF12348"/>
    </source>
</evidence>
<dbReference type="SUPFAM" id="SSF48371">
    <property type="entry name" value="ARM repeat"/>
    <property type="match status" value="1"/>
</dbReference>
<evidence type="ECO:0000256" key="5">
    <source>
        <dbReference type="ARBA" id="ARBA00022776"/>
    </source>
</evidence>
<accession>A0A5N5QWR6</accession>
<feature type="region of interest" description="Disordered" evidence="6">
    <location>
        <begin position="241"/>
        <end position="261"/>
    </location>
</feature>
<feature type="compositionally biased region" description="Basic and acidic residues" evidence="6">
    <location>
        <begin position="637"/>
        <end position="674"/>
    </location>
</feature>
<feature type="region of interest" description="Disordered" evidence="6">
    <location>
        <begin position="784"/>
        <end position="857"/>
    </location>
</feature>
<keyword evidence="4" id="KW-0493">Microtubule</keyword>
<feature type="compositionally biased region" description="Acidic residues" evidence="6">
    <location>
        <begin position="831"/>
        <end position="840"/>
    </location>
</feature>
<dbReference type="Gene3D" id="1.25.10.10">
    <property type="entry name" value="Leucine-rich Repeat Variant"/>
    <property type="match status" value="1"/>
</dbReference>
<dbReference type="InterPro" id="IPR011989">
    <property type="entry name" value="ARM-like"/>
</dbReference>